<organism evidence="1 2">
    <name type="scientific">Hyalomma asiaticum</name>
    <name type="common">Tick</name>
    <dbReference type="NCBI Taxonomy" id="266040"/>
    <lineage>
        <taxon>Eukaryota</taxon>
        <taxon>Metazoa</taxon>
        <taxon>Ecdysozoa</taxon>
        <taxon>Arthropoda</taxon>
        <taxon>Chelicerata</taxon>
        <taxon>Arachnida</taxon>
        <taxon>Acari</taxon>
        <taxon>Parasitiformes</taxon>
        <taxon>Ixodida</taxon>
        <taxon>Ixodoidea</taxon>
        <taxon>Ixodidae</taxon>
        <taxon>Hyalomminae</taxon>
        <taxon>Hyalomma</taxon>
    </lineage>
</organism>
<evidence type="ECO:0000313" key="2">
    <source>
        <dbReference type="Proteomes" id="UP000821845"/>
    </source>
</evidence>
<dbReference type="Proteomes" id="UP000821845">
    <property type="component" value="Chromosome 5"/>
</dbReference>
<sequence length="199" mass="21266">MGAFSSNAVVDVAGFDAVASARAVSTRRAGGVDVYLKRHAPFSPQLRQQLQPLLILSSSSSSSRQRSTPHDDHDDDDHFRFSGKDGEYCVVILVGNVYGDATEHAASTDDGANDDNYAVGANDGVGVTVMTIYLAPNLARMLVTEHVDRAMDSVVAAFAEEMALISRSRGRGPGGEVREINIVQRIGAAEKEERLSDGK</sequence>
<gene>
    <name evidence="1" type="ORF">HPB50_014676</name>
</gene>
<protein>
    <submittedName>
        <fullName evidence="1">Uncharacterized protein</fullName>
    </submittedName>
</protein>
<accession>A0ACB7SCS8</accession>
<dbReference type="EMBL" id="CM023485">
    <property type="protein sequence ID" value="KAH6930549.1"/>
    <property type="molecule type" value="Genomic_DNA"/>
</dbReference>
<keyword evidence="2" id="KW-1185">Reference proteome</keyword>
<name>A0ACB7SCS8_HYAAI</name>
<evidence type="ECO:0000313" key="1">
    <source>
        <dbReference type="EMBL" id="KAH6930549.1"/>
    </source>
</evidence>
<reference evidence="1" key="1">
    <citation type="submission" date="2020-05" db="EMBL/GenBank/DDBJ databases">
        <title>Large-scale comparative analyses of tick genomes elucidate their genetic diversity and vector capacities.</title>
        <authorList>
            <person name="Jia N."/>
            <person name="Wang J."/>
            <person name="Shi W."/>
            <person name="Du L."/>
            <person name="Sun Y."/>
            <person name="Zhan W."/>
            <person name="Jiang J."/>
            <person name="Wang Q."/>
            <person name="Zhang B."/>
            <person name="Ji P."/>
            <person name="Sakyi L.B."/>
            <person name="Cui X."/>
            <person name="Yuan T."/>
            <person name="Jiang B."/>
            <person name="Yang W."/>
            <person name="Lam T.T.-Y."/>
            <person name="Chang Q."/>
            <person name="Ding S."/>
            <person name="Wang X."/>
            <person name="Zhu J."/>
            <person name="Ruan X."/>
            <person name="Zhao L."/>
            <person name="Wei J."/>
            <person name="Que T."/>
            <person name="Du C."/>
            <person name="Cheng J."/>
            <person name="Dai P."/>
            <person name="Han X."/>
            <person name="Huang E."/>
            <person name="Gao Y."/>
            <person name="Liu J."/>
            <person name="Shao H."/>
            <person name="Ye R."/>
            <person name="Li L."/>
            <person name="Wei W."/>
            <person name="Wang X."/>
            <person name="Wang C."/>
            <person name="Yang T."/>
            <person name="Huo Q."/>
            <person name="Li W."/>
            <person name="Guo W."/>
            <person name="Chen H."/>
            <person name="Zhou L."/>
            <person name="Ni X."/>
            <person name="Tian J."/>
            <person name="Zhou Y."/>
            <person name="Sheng Y."/>
            <person name="Liu T."/>
            <person name="Pan Y."/>
            <person name="Xia L."/>
            <person name="Li J."/>
            <person name="Zhao F."/>
            <person name="Cao W."/>
        </authorList>
    </citation>
    <scope>NUCLEOTIDE SEQUENCE</scope>
    <source>
        <strain evidence="1">Hyas-2018</strain>
    </source>
</reference>
<proteinExistence type="predicted"/>
<comment type="caution">
    <text evidence="1">The sequence shown here is derived from an EMBL/GenBank/DDBJ whole genome shotgun (WGS) entry which is preliminary data.</text>
</comment>